<keyword evidence="3" id="KW-0862">Zinc</keyword>
<dbReference type="Pfam" id="PF10551">
    <property type="entry name" value="MULE"/>
    <property type="match status" value="1"/>
</dbReference>
<dbReference type="InterPro" id="IPR006564">
    <property type="entry name" value="Znf_PMZ"/>
</dbReference>
<evidence type="ECO:0000256" key="2">
    <source>
        <dbReference type="ARBA" id="ARBA00022771"/>
    </source>
</evidence>
<proteinExistence type="predicted"/>
<dbReference type="eggNOG" id="ENOG502QR4C">
    <property type="taxonomic scope" value="Eukaryota"/>
</dbReference>
<accession>A0A1W0VYI5</accession>
<evidence type="ECO:0000259" key="6">
    <source>
        <dbReference type="PROSITE" id="PS50966"/>
    </source>
</evidence>
<keyword evidence="1" id="KW-0479">Metal-binding</keyword>
<feature type="compositionally biased region" description="Polar residues" evidence="5">
    <location>
        <begin position="528"/>
        <end position="537"/>
    </location>
</feature>
<evidence type="ECO:0000256" key="5">
    <source>
        <dbReference type="SAM" id="MobiDB-lite"/>
    </source>
</evidence>
<dbReference type="PANTHER" id="PTHR47718">
    <property type="entry name" value="OS01G0519700 PROTEIN"/>
    <property type="match status" value="1"/>
</dbReference>
<dbReference type="PANTHER" id="PTHR47718:SF5">
    <property type="entry name" value="PROTEIN FAR1-RELATED SEQUENCE 8-LIKE"/>
    <property type="match status" value="1"/>
</dbReference>
<organism evidence="7 8">
    <name type="scientific">Sorghum bicolor</name>
    <name type="common">Sorghum</name>
    <name type="synonym">Sorghum vulgare</name>
    <dbReference type="NCBI Taxonomy" id="4558"/>
    <lineage>
        <taxon>Eukaryota</taxon>
        <taxon>Viridiplantae</taxon>
        <taxon>Streptophyta</taxon>
        <taxon>Embryophyta</taxon>
        <taxon>Tracheophyta</taxon>
        <taxon>Spermatophyta</taxon>
        <taxon>Magnoliopsida</taxon>
        <taxon>Liliopsida</taxon>
        <taxon>Poales</taxon>
        <taxon>Poaceae</taxon>
        <taxon>PACMAD clade</taxon>
        <taxon>Panicoideae</taxon>
        <taxon>Andropogonodae</taxon>
        <taxon>Andropogoneae</taxon>
        <taxon>Sorghinae</taxon>
        <taxon>Sorghum</taxon>
    </lineage>
</organism>
<reference evidence="7 8" key="1">
    <citation type="journal article" date="2009" name="Nature">
        <title>The Sorghum bicolor genome and the diversification of grasses.</title>
        <authorList>
            <person name="Paterson A.H."/>
            <person name="Bowers J.E."/>
            <person name="Bruggmann R."/>
            <person name="Dubchak I."/>
            <person name="Grimwood J."/>
            <person name="Gundlach H."/>
            <person name="Haberer G."/>
            <person name="Hellsten U."/>
            <person name="Mitros T."/>
            <person name="Poliakov A."/>
            <person name="Schmutz J."/>
            <person name="Spannagl M."/>
            <person name="Tang H."/>
            <person name="Wang X."/>
            <person name="Wicker T."/>
            <person name="Bharti A.K."/>
            <person name="Chapman J."/>
            <person name="Feltus F.A."/>
            <person name="Gowik U."/>
            <person name="Grigoriev I.V."/>
            <person name="Lyons E."/>
            <person name="Maher C.A."/>
            <person name="Martis M."/>
            <person name="Narechania A."/>
            <person name="Otillar R.P."/>
            <person name="Penning B.W."/>
            <person name="Salamov A.A."/>
            <person name="Wang Y."/>
            <person name="Zhang L."/>
            <person name="Carpita N.C."/>
            <person name="Freeling M."/>
            <person name="Gingle A.R."/>
            <person name="Hash C.T."/>
            <person name="Keller B."/>
            <person name="Klein P."/>
            <person name="Kresovich S."/>
            <person name="McCann M.C."/>
            <person name="Ming R."/>
            <person name="Peterson D.G."/>
            <person name="Mehboob-ur-Rahman"/>
            <person name="Ware D."/>
            <person name="Westhoff P."/>
            <person name="Mayer K.F."/>
            <person name="Messing J."/>
            <person name="Rokhsar D.S."/>
        </authorList>
    </citation>
    <scope>NUCLEOTIDE SEQUENCE [LARGE SCALE GENOMIC DNA]</scope>
    <source>
        <strain evidence="8">cv. BTx623</strain>
    </source>
</reference>
<evidence type="ECO:0000256" key="1">
    <source>
        <dbReference type="ARBA" id="ARBA00022723"/>
    </source>
</evidence>
<dbReference type="InterPro" id="IPR007527">
    <property type="entry name" value="Znf_SWIM"/>
</dbReference>
<dbReference type="InParanoid" id="A0A1W0VYI5"/>
<dbReference type="InterPro" id="IPR018289">
    <property type="entry name" value="MULE_transposase_dom"/>
</dbReference>
<dbReference type="GO" id="GO:0008270">
    <property type="term" value="F:zinc ion binding"/>
    <property type="evidence" value="ECO:0007669"/>
    <property type="project" value="UniProtKB-KW"/>
</dbReference>
<keyword evidence="2 4" id="KW-0863">Zinc-finger</keyword>
<evidence type="ECO:0000313" key="8">
    <source>
        <dbReference type="Proteomes" id="UP000000768"/>
    </source>
</evidence>
<dbReference type="EMBL" id="CM000762">
    <property type="protein sequence ID" value="OQU87190.1"/>
    <property type="molecule type" value="Genomic_DNA"/>
</dbReference>
<dbReference type="Proteomes" id="UP000000768">
    <property type="component" value="Chromosome 3"/>
</dbReference>
<reference evidence="8" key="2">
    <citation type="journal article" date="2018" name="Plant J.">
        <title>The Sorghum bicolor reference genome: improved assembly, gene annotations, a transcriptome atlas, and signatures of genome organization.</title>
        <authorList>
            <person name="McCormick R.F."/>
            <person name="Truong S.K."/>
            <person name="Sreedasyam A."/>
            <person name="Jenkins J."/>
            <person name="Shu S."/>
            <person name="Sims D."/>
            <person name="Kennedy M."/>
            <person name="Amirebrahimi M."/>
            <person name="Weers B.D."/>
            <person name="McKinley B."/>
            <person name="Mattison A."/>
            <person name="Morishige D.T."/>
            <person name="Grimwood J."/>
            <person name="Schmutz J."/>
            <person name="Mullet J.E."/>
        </authorList>
    </citation>
    <scope>NUCLEOTIDE SEQUENCE [LARGE SCALE GENOMIC DNA]</scope>
    <source>
        <strain evidence="8">cv. BTx623</strain>
    </source>
</reference>
<evidence type="ECO:0000256" key="4">
    <source>
        <dbReference type="PROSITE-ProRule" id="PRU00325"/>
    </source>
</evidence>
<name>A0A1W0VYI5_SORBI</name>
<evidence type="ECO:0000313" key="7">
    <source>
        <dbReference type="EMBL" id="OQU87190.1"/>
    </source>
</evidence>
<feature type="region of interest" description="Disordered" evidence="5">
    <location>
        <begin position="506"/>
        <end position="596"/>
    </location>
</feature>
<dbReference type="PROSITE" id="PS50966">
    <property type="entry name" value="ZF_SWIM"/>
    <property type="match status" value="1"/>
</dbReference>
<dbReference type="SMART" id="SM00575">
    <property type="entry name" value="ZnF_PMZ"/>
    <property type="match status" value="1"/>
</dbReference>
<feature type="domain" description="SWIM-type" evidence="6">
    <location>
        <begin position="417"/>
        <end position="455"/>
    </location>
</feature>
<gene>
    <name evidence="7" type="ORF">SORBI_3003G227401</name>
</gene>
<dbReference type="Gramene" id="OQU87190">
    <property type="protein sequence ID" value="OQU87190"/>
    <property type="gene ID" value="SORBI_3003G227401"/>
</dbReference>
<protein>
    <recommendedName>
        <fullName evidence="6">SWIM-type domain-containing protein</fullName>
    </recommendedName>
</protein>
<keyword evidence="8" id="KW-1185">Reference proteome</keyword>
<feature type="compositionally biased region" description="Basic and acidic residues" evidence="5">
    <location>
        <begin position="560"/>
        <end position="578"/>
    </location>
</feature>
<sequence length="596" mass="69644">MVVKEENGKWRIIRLELDHNHPLHPGNREQLFSGHKYMTEMEKAIIRTLNDNNIPTRQMISILSYLRGGVTTLPYKKKDVANFRTKLNRVITGSDMKEALNYFTKKKTKDPSFFYKFDVDEHLRYYAQYGDCVSFDTTYMTNRYNLPFAPFVGVTGHGHTCLFGCAFICDETIETFKWLFEAFIESMGGKHPATIITDQDAAMKSAIQQILTGTKHRNCLFHIKTKCYNKNLKCFASNEGLPEEFEDIVGNSLRVQEFENLWTKMIADYKLEANKYFNKMWEMRERFIPVYFKDDFFPFLQTTARSESTNARFKNNVGPTYSITSFLNEYERIVDAINIAKNREDNTNTQKTPKQMEFGYNIELQAMEMYNRNIFSKFMNELRATPRLSYKELEPQGHYEVWEKKNQVHSRHRTRKYIVVTDLTGGRDDYSCICSKFSKDGILCSHILKIMVETEVPKIPEKYIIERFNILSREAAQLTSKGAKKDDAMQYLLEEFKRIEKNLENILSSTNTEPTEITATAPPPAQENENTNESQLEYRQPSEDESNIQDPLTIKKKGRPEKPKRWKAMVEQEREKTKAKAKKKAKKAETSSKNLN</sequence>
<dbReference type="AlphaFoldDB" id="A0A1W0VYI5"/>
<evidence type="ECO:0000256" key="3">
    <source>
        <dbReference type="ARBA" id="ARBA00022833"/>
    </source>
</evidence>